<proteinExistence type="predicted"/>
<keyword evidence="5" id="KW-1185">Reference proteome</keyword>
<organism evidence="4 5">
    <name type="scientific">Nepenthes gracilis</name>
    <name type="common">Slender pitcher plant</name>
    <dbReference type="NCBI Taxonomy" id="150966"/>
    <lineage>
        <taxon>Eukaryota</taxon>
        <taxon>Viridiplantae</taxon>
        <taxon>Streptophyta</taxon>
        <taxon>Embryophyta</taxon>
        <taxon>Tracheophyta</taxon>
        <taxon>Spermatophyta</taxon>
        <taxon>Magnoliopsida</taxon>
        <taxon>eudicotyledons</taxon>
        <taxon>Gunneridae</taxon>
        <taxon>Pentapetalae</taxon>
        <taxon>Caryophyllales</taxon>
        <taxon>Nepenthaceae</taxon>
        <taxon>Nepenthes</taxon>
    </lineage>
</organism>
<gene>
    <name evidence="4" type="ORF">Nepgr_026378</name>
</gene>
<dbReference type="Proteomes" id="UP001279734">
    <property type="component" value="Unassembled WGS sequence"/>
</dbReference>
<name>A0AAD3T7R7_NEPGR</name>
<evidence type="ECO:0000259" key="3">
    <source>
        <dbReference type="PROSITE" id="PS50157"/>
    </source>
</evidence>
<comment type="caution">
    <text evidence="4">The sequence shown here is derived from an EMBL/GenBank/DDBJ whole genome shotgun (WGS) entry which is preliminary data.</text>
</comment>
<dbReference type="InterPro" id="IPR013087">
    <property type="entry name" value="Znf_C2H2_type"/>
</dbReference>
<dbReference type="GO" id="GO:0008270">
    <property type="term" value="F:zinc ion binding"/>
    <property type="evidence" value="ECO:0007669"/>
    <property type="project" value="UniProtKB-KW"/>
</dbReference>
<dbReference type="PROSITE" id="PS00028">
    <property type="entry name" value="ZINC_FINGER_C2H2_1"/>
    <property type="match status" value="1"/>
</dbReference>
<keyword evidence="1" id="KW-0479">Metal-binding</keyword>
<evidence type="ECO:0000256" key="1">
    <source>
        <dbReference type="PROSITE-ProRule" id="PRU00042"/>
    </source>
</evidence>
<reference evidence="4" key="1">
    <citation type="submission" date="2023-05" db="EMBL/GenBank/DDBJ databases">
        <title>Nepenthes gracilis genome sequencing.</title>
        <authorList>
            <person name="Fukushima K."/>
        </authorList>
    </citation>
    <scope>NUCLEOTIDE SEQUENCE</scope>
    <source>
        <strain evidence="4">SING2019-196</strain>
    </source>
</reference>
<feature type="region of interest" description="Disordered" evidence="2">
    <location>
        <begin position="1"/>
        <end position="69"/>
    </location>
</feature>
<evidence type="ECO:0000256" key="2">
    <source>
        <dbReference type="SAM" id="MobiDB-lite"/>
    </source>
</evidence>
<accession>A0AAD3T7R7</accession>
<evidence type="ECO:0000313" key="4">
    <source>
        <dbReference type="EMBL" id="GMH24535.1"/>
    </source>
</evidence>
<keyword evidence="1" id="KW-0862">Zinc</keyword>
<feature type="domain" description="C2H2-type" evidence="3">
    <location>
        <begin position="72"/>
        <end position="99"/>
    </location>
</feature>
<keyword evidence="1" id="KW-0863">Zinc-finger</keyword>
<dbReference type="AlphaFoldDB" id="A0AAD3T7R7"/>
<dbReference type="PROSITE" id="PS50157">
    <property type="entry name" value="ZINC_FINGER_C2H2_2"/>
    <property type="match status" value="1"/>
</dbReference>
<dbReference type="EMBL" id="BSYO01000028">
    <property type="protein sequence ID" value="GMH24535.1"/>
    <property type="molecule type" value="Genomic_DNA"/>
</dbReference>
<evidence type="ECO:0000313" key="5">
    <source>
        <dbReference type="Proteomes" id="UP001279734"/>
    </source>
</evidence>
<protein>
    <recommendedName>
        <fullName evidence="3">C2H2-type domain-containing protein</fullName>
    </recommendedName>
</protein>
<sequence>MEPRNIDLNDNAWQENPGGEGGAGDAKSPIRRERSRSPNRNLPESEVPPLPAGEGPTSAAAAESSGGDVQERTCIVCGRVFEGAKSMHGHLRVHTEEERRSAVQPRLFSTWDVYLRMLELHDGNIPADLLTRLERNLKGREEEMEAARLEGGVLRGRRRSIKL</sequence>